<keyword evidence="6" id="KW-1185">Reference proteome</keyword>
<dbReference type="Proteomes" id="UP000451471">
    <property type="component" value="Unassembled WGS sequence"/>
</dbReference>
<keyword evidence="1" id="KW-0805">Transcription regulation</keyword>
<keyword evidence="5" id="KW-0238">DNA-binding</keyword>
<dbReference type="EMBL" id="WSZK01000015">
    <property type="protein sequence ID" value="MWG34306.1"/>
    <property type="molecule type" value="Genomic_DNA"/>
</dbReference>
<dbReference type="Pfam" id="PF04967">
    <property type="entry name" value="HTH_10"/>
    <property type="match status" value="1"/>
</dbReference>
<feature type="domain" description="HTH bat-type" evidence="3">
    <location>
        <begin position="156"/>
        <end position="204"/>
    </location>
</feature>
<dbReference type="AlphaFoldDB" id="A0A6B0GHG9"/>
<dbReference type="PANTHER" id="PTHR34236">
    <property type="entry name" value="DIMETHYL SULFOXIDE REDUCTASE TRANSCRIPTIONAL ACTIVATOR"/>
    <property type="match status" value="1"/>
</dbReference>
<evidence type="ECO:0000256" key="2">
    <source>
        <dbReference type="ARBA" id="ARBA00023163"/>
    </source>
</evidence>
<dbReference type="RefSeq" id="WP_158204006.1">
    <property type="nucleotide sequence ID" value="NZ_WSZK01000015.1"/>
</dbReference>
<gene>
    <name evidence="5" type="ORF">GQS65_07350</name>
</gene>
<evidence type="ECO:0000313" key="6">
    <source>
        <dbReference type="Proteomes" id="UP000451471"/>
    </source>
</evidence>
<keyword evidence="2" id="KW-0804">Transcription</keyword>
<sequence>MSTIAEIEVPATEFALWETFEAVPSAMFEPVKIVARDKSTAIPYVWALGADREGLEAAFEADGSVGSFELLEDLDGEFFYRMEWVYKIRALAQMLVEGESTILSARGRDGRWEFRLLFPTRDSLSATYDFCTASNFAVEVNNIYEMEGTRSGRFGLSTEQYEALVLALDRGYYDIPRRIDIEGIAEELGISHQAASERLRRGHKTFISNGLNWGRTAGDGVLSE</sequence>
<dbReference type="InterPro" id="IPR031803">
    <property type="entry name" value="BAT_GAF/HTH-assoc"/>
</dbReference>
<dbReference type="InterPro" id="IPR007050">
    <property type="entry name" value="HTH_bacterioopsin"/>
</dbReference>
<name>A0A6B0GHG9_9EURY</name>
<proteinExistence type="predicted"/>
<evidence type="ECO:0000313" key="5">
    <source>
        <dbReference type="EMBL" id="MWG34306.1"/>
    </source>
</evidence>
<protein>
    <submittedName>
        <fullName evidence="5">DNA-binding protein</fullName>
    </submittedName>
</protein>
<organism evidence="5 6">
    <name type="scientific">Halomarina oriensis</name>
    <dbReference type="NCBI Taxonomy" id="671145"/>
    <lineage>
        <taxon>Archaea</taxon>
        <taxon>Methanobacteriati</taxon>
        <taxon>Methanobacteriota</taxon>
        <taxon>Stenosarchaea group</taxon>
        <taxon>Halobacteria</taxon>
        <taxon>Halobacteriales</taxon>
        <taxon>Natronomonadaceae</taxon>
        <taxon>Halomarina</taxon>
    </lineage>
</organism>
<reference evidence="5 6" key="1">
    <citation type="submission" date="2019-12" db="EMBL/GenBank/DDBJ databases">
        <title>Halocatena pleomorpha gen. nov. sp. nov., an extremely halophilic archaeon of family Halobacteriaceae isolated from saltpan soil.</title>
        <authorList>
            <person name="Pal Y."/>
            <person name="Verma A."/>
            <person name="Krishnamurthi S."/>
            <person name="Kumar P."/>
        </authorList>
    </citation>
    <scope>NUCLEOTIDE SEQUENCE [LARGE SCALE GENOMIC DNA]</scope>
    <source>
        <strain evidence="5 6">JCM 16495</strain>
    </source>
</reference>
<evidence type="ECO:0000259" key="4">
    <source>
        <dbReference type="Pfam" id="PF15915"/>
    </source>
</evidence>
<evidence type="ECO:0000256" key="1">
    <source>
        <dbReference type="ARBA" id="ARBA00023015"/>
    </source>
</evidence>
<feature type="domain" description="Bacterioopsin transcriptional activator GAF and HTH associated" evidence="4">
    <location>
        <begin position="20"/>
        <end position="148"/>
    </location>
</feature>
<dbReference type="PANTHER" id="PTHR34236:SF1">
    <property type="entry name" value="DIMETHYL SULFOXIDE REDUCTASE TRANSCRIPTIONAL ACTIVATOR"/>
    <property type="match status" value="1"/>
</dbReference>
<dbReference type="Pfam" id="PF15915">
    <property type="entry name" value="BAT"/>
    <property type="match status" value="1"/>
</dbReference>
<comment type="caution">
    <text evidence="5">The sequence shown here is derived from an EMBL/GenBank/DDBJ whole genome shotgun (WGS) entry which is preliminary data.</text>
</comment>
<evidence type="ECO:0000259" key="3">
    <source>
        <dbReference type="Pfam" id="PF04967"/>
    </source>
</evidence>
<dbReference type="GO" id="GO:0003677">
    <property type="term" value="F:DNA binding"/>
    <property type="evidence" value="ECO:0007669"/>
    <property type="project" value="UniProtKB-KW"/>
</dbReference>
<dbReference type="OrthoDB" id="156233at2157"/>
<accession>A0A6B0GHG9</accession>